<proteinExistence type="predicted"/>
<name>A0A7W0CLJ3_9ACTN</name>
<keyword evidence="5 6" id="KW-0472">Membrane</keyword>
<dbReference type="PANTHER" id="PTHR43124:SF3">
    <property type="entry name" value="CHLORAMPHENICOL EFFLUX PUMP RV0191"/>
    <property type="match status" value="1"/>
</dbReference>
<evidence type="ECO:0000256" key="1">
    <source>
        <dbReference type="ARBA" id="ARBA00004651"/>
    </source>
</evidence>
<feature type="transmembrane region" description="Helical" evidence="6">
    <location>
        <begin position="303"/>
        <end position="326"/>
    </location>
</feature>
<dbReference type="EMBL" id="JACDUR010000004">
    <property type="protein sequence ID" value="MBA2893373.1"/>
    <property type="molecule type" value="Genomic_DNA"/>
</dbReference>
<dbReference type="RefSeq" id="WP_181612073.1">
    <property type="nucleotide sequence ID" value="NZ_BAABAM010000003.1"/>
</dbReference>
<evidence type="ECO:0000256" key="3">
    <source>
        <dbReference type="ARBA" id="ARBA00022692"/>
    </source>
</evidence>
<dbReference type="InterPro" id="IPR020846">
    <property type="entry name" value="MFS_dom"/>
</dbReference>
<dbReference type="PROSITE" id="PS50850">
    <property type="entry name" value="MFS"/>
    <property type="match status" value="1"/>
</dbReference>
<evidence type="ECO:0000313" key="8">
    <source>
        <dbReference type="EMBL" id="MBA2893373.1"/>
    </source>
</evidence>
<dbReference type="CDD" id="cd17324">
    <property type="entry name" value="MFS_NepI_like"/>
    <property type="match status" value="1"/>
</dbReference>
<gene>
    <name evidence="8" type="ORF">HNR30_004727</name>
</gene>
<evidence type="ECO:0000259" key="7">
    <source>
        <dbReference type="PROSITE" id="PS50850"/>
    </source>
</evidence>
<dbReference type="Pfam" id="PF07690">
    <property type="entry name" value="MFS_1"/>
    <property type="match status" value="1"/>
</dbReference>
<feature type="transmembrane region" description="Helical" evidence="6">
    <location>
        <begin position="212"/>
        <end position="234"/>
    </location>
</feature>
<sequence>MTLVHEERVTLKHWLSVLAVAAGTFLVVTAEQLPVGLLTSIGGDLGVTEGTAGLMVTVPGLVASVSALLVPVAIGRLDRRVVLLGLVTLMVAANLLSFLASGFPMLLTARFLVGISIGGFWALAAGIAVRLVPGSHVGRATSIAFGGATAANVFGVPAGTFVGGLTDWRVAFLILAGLGLAALVSLFVLLPPIPAAEPLRMGALFGMFGDRVVRAAVLTTFLLVSGHMTAYTFVSPILQEHTGVDAALIGPMLLAFGVAGVAGTFLAGSAAARNAQGTIIAGSLLLGGVLALFPLVGTVPVTGIALLLLWGLAFGGVPVGVQMLIFKAAPDRIEAATVLNTVVFNLAIALGALVGGLIVDSADVTVALWFAAALAALTVVPVWSTRERQR</sequence>
<dbReference type="InterPro" id="IPR011701">
    <property type="entry name" value="MFS"/>
</dbReference>
<feature type="transmembrane region" description="Helical" evidence="6">
    <location>
        <begin position="143"/>
        <end position="164"/>
    </location>
</feature>
<feature type="transmembrane region" description="Helical" evidence="6">
    <location>
        <begin position="170"/>
        <end position="191"/>
    </location>
</feature>
<keyword evidence="9" id="KW-1185">Reference proteome</keyword>
<dbReference type="GO" id="GO:0005886">
    <property type="term" value="C:plasma membrane"/>
    <property type="evidence" value="ECO:0007669"/>
    <property type="project" value="UniProtKB-SubCell"/>
</dbReference>
<organism evidence="8 9">
    <name type="scientific">Nonomuraea soli</name>
    <dbReference type="NCBI Taxonomy" id="1032476"/>
    <lineage>
        <taxon>Bacteria</taxon>
        <taxon>Bacillati</taxon>
        <taxon>Actinomycetota</taxon>
        <taxon>Actinomycetes</taxon>
        <taxon>Streptosporangiales</taxon>
        <taxon>Streptosporangiaceae</taxon>
        <taxon>Nonomuraea</taxon>
    </lineage>
</organism>
<dbReference type="Proteomes" id="UP000530928">
    <property type="component" value="Unassembled WGS sequence"/>
</dbReference>
<keyword evidence="2" id="KW-1003">Cell membrane</keyword>
<keyword evidence="3 6" id="KW-0812">Transmembrane</keyword>
<evidence type="ECO:0000256" key="6">
    <source>
        <dbReference type="SAM" id="Phobius"/>
    </source>
</evidence>
<feature type="transmembrane region" description="Helical" evidence="6">
    <location>
        <begin position="109"/>
        <end position="131"/>
    </location>
</feature>
<comment type="caution">
    <text evidence="8">The sequence shown here is derived from an EMBL/GenBank/DDBJ whole genome shotgun (WGS) entry which is preliminary data.</text>
</comment>
<protein>
    <submittedName>
        <fullName evidence="8">Putative MFS family arabinose efflux permease</fullName>
    </submittedName>
</protein>
<dbReference type="InterPro" id="IPR050189">
    <property type="entry name" value="MFS_Efflux_Transporters"/>
</dbReference>
<dbReference type="Gene3D" id="1.20.1250.20">
    <property type="entry name" value="MFS general substrate transporter like domains"/>
    <property type="match status" value="1"/>
</dbReference>
<dbReference type="GO" id="GO:0022857">
    <property type="term" value="F:transmembrane transporter activity"/>
    <property type="evidence" value="ECO:0007669"/>
    <property type="project" value="InterPro"/>
</dbReference>
<dbReference type="InterPro" id="IPR036259">
    <property type="entry name" value="MFS_trans_sf"/>
</dbReference>
<feature type="domain" description="Major facilitator superfamily (MFS) profile" evidence="7">
    <location>
        <begin position="16"/>
        <end position="390"/>
    </location>
</feature>
<dbReference type="AlphaFoldDB" id="A0A7W0CLJ3"/>
<feature type="transmembrane region" description="Helical" evidence="6">
    <location>
        <begin position="54"/>
        <end position="74"/>
    </location>
</feature>
<accession>A0A7W0CLJ3</accession>
<comment type="subcellular location">
    <subcellularLocation>
        <location evidence="1">Cell membrane</location>
        <topology evidence="1">Multi-pass membrane protein</topology>
    </subcellularLocation>
</comment>
<feature type="transmembrane region" description="Helical" evidence="6">
    <location>
        <begin position="338"/>
        <end position="358"/>
    </location>
</feature>
<reference evidence="8 9" key="1">
    <citation type="submission" date="2020-07" db="EMBL/GenBank/DDBJ databases">
        <title>Genomic Encyclopedia of Type Strains, Phase IV (KMG-IV): sequencing the most valuable type-strain genomes for metagenomic binning, comparative biology and taxonomic classification.</title>
        <authorList>
            <person name="Goeker M."/>
        </authorList>
    </citation>
    <scope>NUCLEOTIDE SEQUENCE [LARGE SCALE GENOMIC DNA]</scope>
    <source>
        <strain evidence="8 9">DSM 45533</strain>
    </source>
</reference>
<feature type="transmembrane region" description="Helical" evidence="6">
    <location>
        <begin position="246"/>
        <end position="267"/>
    </location>
</feature>
<keyword evidence="4 6" id="KW-1133">Transmembrane helix</keyword>
<evidence type="ECO:0000313" key="9">
    <source>
        <dbReference type="Proteomes" id="UP000530928"/>
    </source>
</evidence>
<dbReference type="SUPFAM" id="SSF103473">
    <property type="entry name" value="MFS general substrate transporter"/>
    <property type="match status" value="1"/>
</dbReference>
<dbReference type="PANTHER" id="PTHR43124">
    <property type="entry name" value="PURINE EFFLUX PUMP PBUE"/>
    <property type="match status" value="1"/>
</dbReference>
<evidence type="ECO:0000256" key="2">
    <source>
        <dbReference type="ARBA" id="ARBA00022475"/>
    </source>
</evidence>
<evidence type="ECO:0000256" key="4">
    <source>
        <dbReference type="ARBA" id="ARBA00022989"/>
    </source>
</evidence>
<evidence type="ECO:0000256" key="5">
    <source>
        <dbReference type="ARBA" id="ARBA00023136"/>
    </source>
</evidence>
<feature type="transmembrane region" description="Helical" evidence="6">
    <location>
        <begin position="81"/>
        <end position="103"/>
    </location>
</feature>
<feature type="transmembrane region" description="Helical" evidence="6">
    <location>
        <begin position="364"/>
        <end position="383"/>
    </location>
</feature>
<feature type="transmembrane region" description="Helical" evidence="6">
    <location>
        <begin position="279"/>
        <end position="297"/>
    </location>
</feature>